<feature type="active site" description="Proton donor" evidence="9">
    <location>
        <position position="76"/>
    </location>
</feature>
<feature type="binding site" evidence="9 11">
    <location>
        <position position="223"/>
    </location>
    <ligand>
        <name>substrate</name>
    </ligand>
</feature>
<dbReference type="Pfam" id="PF00215">
    <property type="entry name" value="OMPdecase"/>
    <property type="match status" value="1"/>
</dbReference>
<dbReference type="InterPro" id="IPR047596">
    <property type="entry name" value="OMPdecase_bac"/>
</dbReference>
<evidence type="ECO:0000256" key="1">
    <source>
        <dbReference type="ARBA" id="ARBA00002356"/>
    </source>
</evidence>
<evidence type="ECO:0000256" key="11">
    <source>
        <dbReference type="PIRSR" id="PIRSR614732-2"/>
    </source>
</evidence>
<dbReference type="HAMAP" id="MF_01200_B">
    <property type="entry name" value="OMPdecase_type1_B"/>
    <property type="match status" value="1"/>
</dbReference>
<keyword evidence="15" id="KW-1185">Reference proteome</keyword>
<comment type="caution">
    <text evidence="14">The sequence shown here is derived from an EMBL/GenBank/DDBJ whole genome shotgun (WGS) entry which is preliminary data.</text>
</comment>
<dbReference type="FunCoup" id="A0A6N7EXN0">
    <property type="interactions" value="336"/>
</dbReference>
<feature type="binding site" evidence="9 11">
    <location>
        <position position="47"/>
    </location>
    <ligand>
        <name>substrate</name>
    </ligand>
</feature>
<reference evidence="14 15" key="1">
    <citation type="submission" date="2019-10" db="EMBL/GenBank/DDBJ databases">
        <title>Cardiobacteriales fam. a chemoheterotrophic member of the order Cardiobacteriales, and proposal of Cardiobacteriales fam. nov.</title>
        <authorList>
            <person name="Wang C."/>
        </authorList>
    </citation>
    <scope>NUCLEOTIDE SEQUENCE [LARGE SCALE GENOMIC DNA]</scope>
    <source>
        <strain evidence="14 15">ML27</strain>
    </source>
</reference>
<dbReference type="GO" id="GO:0006207">
    <property type="term" value="P:'de novo' pyrimidine nucleobase biosynthetic process"/>
    <property type="evidence" value="ECO:0007669"/>
    <property type="project" value="InterPro"/>
</dbReference>
<protein>
    <recommendedName>
        <fullName evidence="9">Orotidine 5'-phosphate decarboxylase</fullName>
        <ecNumber evidence="9">4.1.1.23</ecNumber>
    </recommendedName>
    <alternativeName>
        <fullName evidence="9">OMP decarboxylase</fullName>
        <shortName evidence="9">OMPDCase</shortName>
        <shortName evidence="9">OMPdecase</shortName>
    </alternativeName>
</protein>
<dbReference type="AlphaFoldDB" id="A0A6N7EXN0"/>
<dbReference type="GO" id="GO:0004590">
    <property type="term" value="F:orotidine-5'-phosphate decarboxylase activity"/>
    <property type="evidence" value="ECO:0007669"/>
    <property type="project" value="UniProtKB-UniRule"/>
</dbReference>
<feature type="active site" description="For OMPdecase activity" evidence="10">
    <location>
        <position position="79"/>
    </location>
</feature>
<dbReference type="SMART" id="SM00934">
    <property type="entry name" value="OMPdecase"/>
    <property type="match status" value="1"/>
</dbReference>
<dbReference type="InterPro" id="IPR011060">
    <property type="entry name" value="RibuloseP-bd_barrel"/>
</dbReference>
<dbReference type="EMBL" id="WHNW01000003">
    <property type="protein sequence ID" value="MPV85887.1"/>
    <property type="molecule type" value="Genomic_DNA"/>
</dbReference>
<feature type="binding site" evidence="9 11">
    <location>
        <position position="224"/>
    </location>
    <ligand>
        <name>substrate</name>
    </ligand>
</feature>
<dbReference type="CDD" id="cd04725">
    <property type="entry name" value="OMP_decarboxylase_like"/>
    <property type="match status" value="1"/>
</dbReference>
<evidence type="ECO:0000256" key="4">
    <source>
        <dbReference type="ARBA" id="ARBA00022793"/>
    </source>
</evidence>
<dbReference type="GO" id="GO:0005829">
    <property type="term" value="C:cytosol"/>
    <property type="evidence" value="ECO:0007669"/>
    <property type="project" value="TreeGrafter"/>
</dbReference>
<dbReference type="InterPro" id="IPR018089">
    <property type="entry name" value="OMPdecase_AS"/>
</dbReference>
<comment type="function">
    <text evidence="1 9">Catalyzes the decarboxylation of orotidine 5'-monophosphate (OMP) to uridine 5'-monophosphate (UMP).</text>
</comment>
<comment type="pathway">
    <text evidence="2 9 12">Pyrimidine metabolism; UMP biosynthesis via de novo pathway; UMP from orotate: step 2/2.</text>
</comment>
<dbReference type="UniPathway" id="UPA00070">
    <property type="reaction ID" value="UER00120"/>
</dbReference>
<comment type="similarity">
    <text evidence="8 9">Belongs to the OMP decarboxylase family. Type 1 subfamily.</text>
</comment>
<dbReference type="PROSITE" id="PS00156">
    <property type="entry name" value="OMPDECASE"/>
    <property type="match status" value="1"/>
</dbReference>
<evidence type="ECO:0000256" key="6">
    <source>
        <dbReference type="ARBA" id="ARBA00023239"/>
    </source>
</evidence>
<feature type="binding site" evidence="9 11">
    <location>
        <position position="133"/>
    </location>
    <ligand>
        <name>substrate</name>
    </ligand>
</feature>
<dbReference type="SUPFAM" id="SSF51366">
    <property type="entry name" value="Ribulose-phoshate binding barrel"/>
    <property type="match status" value="1"/>
</dbReference>
<dbReference type="InterPro" id="IPR001754">
    <property type="entry name" value="OMPdeCOase_dom"/>
</dbReference>
<dbReference type="RefSeq" id="WP_152809579.1">
    <property type="nucleotide sequence ID" value="NZ_WHNW01000003.1"/>
</dbReference>
<comment type="subunit">
    <text evidence="3 9">Homodimer.</text>
</comment>
<dbReference type="GO" id="GO:0044205">
    <property type="term" value="P:'de novo' UMP biosynthetic process"/>
    <property type="evidence" value="ECO:0007669"/>
    <property type="project" value="UniProtKB-UniRule"/>
</dbReference>
<evidence type="ECO:0000256" key="9">
    <source>
        <dbReference type="HAMAP-Rule" id="MF_01200"/>
    </source>
</evidence>
<feature type="binding site" evidence="9 11">
    <location>
        <position position="203"/>
    </location>
    <ligand>
        <name>substrate</name>
    </ligand>
</feature>
<dbReference type="PANTHER" id="PTHR32119">
    <property type="entry name" value="OROTIDINE 5'-PHOSPHATE DECARBOXYLASE"/>
    <property type="match status" value="1"/>
</dbReference>
<dbReference type="Proteomes" id="UP000471298">
    <property type="component" value="Unassembled WGS sequence"/>
</dbReference>
<dbReference type="FunFam" id="3.20.20.70:FF:000015">
    <property type="entry name" value="Orotidine 5'-phosphate decarboxylase"/>
    <property type="match status" value="1"/>
</dbReference>
<keyword evidence="4 9" id="KW-0210">Decarboxylase</keyword>
<comment type="catalytic activity">
    <reaction evidence="7 9 12">
        <text>orotidine 5'-phosphate + H(+) = UMP + CO2</text>
        <dbReference type="Rhea" id="RHEA:11596"/>
        <dbReference type="ChEBI" id="CHEBI:15378"/>
        <dbReference type="ChEBI" id="CHEBI:16526"/>
        <dbReference type="ChEBI" id="CHEBI:57538"/>
        <dbReference type="ChEBI" id="CHEBI:57865"/>
        <dbReference type="EC" id="4.1.1.23"/>
    </reaction>
</comment>
<feature type="active site" description="For OMPdecase activity" evidence="10">
    <location>
        <position position="76"/>
    </location>
</feature>
<evidence type="ECO:0000313" key="14">
    <source>
        <dbReference type="EMBL" id="MPV85887.1"/>
    </source>
</evidence>
<dbReference type="EC" id="4.1.1.23" evidence="9"/>
<organism evidence="14 15">
    <name type="scientific">Ostreibacterium oceani</name>
    <dbReference type="NCBI Taxonomy" id="2654998"/>
    <lineage>
        <taxon>Bacteria</taxon>
        <taxon>Pseudomonadati</taxon>
        <taxon>Pseudomonadota</taxon>
        <taxon>Gammaproteobacteria</taxon>
        <taxon>Cardiobacteriales</taxon>
        <taxon>Ostreibacteriaceae</taxon>
        <taxon>Ostreibacterium</taxon>
    </lineage>
</organism>
<feature type="binding site" evidence="9">
    <location>
        <begin position="74"/>
        <end position="83"/>
    </location>
    <ligand>
        <name>substrate</name>
    </ligand>
</feature>
<evidence type="ECO:0000256" key="10">
    <source>
        <dbReference type="PIRSR" id="PIRSR614732-1"/>
    </source>
</evidence>
<name>A0A6N7EXN0_9GAMM</name>
<dbReference type="NCBIfam" id="TIGR01740">
    <property type="entry name" value="pyrF"/>
    <property type="match status" value="1"/>
</dbReference>
<evidence type="ECO:0000256" key="5">
    <source>
        <dbReference type="ARBA" id="ARBA00022975"/>
    </source>
</evidence>
<evidence type="ECO:0000256" key="3">
    <source>
        <dbReference type="ARBA" id="ARBA00011738"/>
    </source>
</evidence>
<evidence type="ECO:0000256" key="7">
    <source>
        <dbReference type="ARBA" id="ARBA00049157"/>
    </source>
</evidence>
<feature type="domain" description="Orotidine 5'-phosphate decarboxylase" evidence="13">
    <location>
        <begin position="19"/>
        <end position="239"/>
    </location>
</feature>
<feature type="active site" description="For OMPdecase activity" evidence="10">
    <location>
        <position position="74"/>
    </location>
</feature>
<keyword evidence="5 9" id="KW-0665">Pyrimidine biosynthesis</keyword>
<sequence length="244" mass="26169">MPTISSSTQPTGTSSVNSPIIVALDYPTAHDALAMAQRIDPTSARLKIGKQLFVAEGPHIVEQLQKLGFELFLDLKFHDIPNTVAQACLSAAKLGVWMTNVHALGGSPMLRAVYNALSELPQRPLVTAVTVLTSMDQPTFDTLGFNKTIEQAVFDLATLTQQSGLDGVVCSAHEAPALRARLGDDFILVTPGIRLASDNTDDQHRIMTPQAALAAGADYLVIGRPITQSKDPDKTISSLRQQLT</sequence>
<dbReference type="InterPro" id="IPR013785">
    <property type="entry name" value="Aldolase_TIM"/>
</dbReference>
<evidence type="ECO:0000256" key="2">
    <source>
        <dbReference type="ARBA" id="ARBA00004861"/>
    </source>
</evidence>
<evidence type="ECO:0000259" key="13">
    <source>
        <dbReference type="SMART" id="SM00934"/>
    </source>
</evidence>
<evidence type="ECO:0000256" key="12">
    <source>
        <dbReference type="RuleBase" id="RU000512"/>
    </source>
</evidence>
<feature type="binding site" evidence="9 11">
    <location>
        <position position="25"/>
    </location>
    <ligand>
        <name>substrate</name>
    </ligand>
</feature>
<proteinExistence type="inferred from homology"/>
<dbReference type="InParanoid" id="A0A6N7EXN0"/>
<dbReference type="InterPro" id="IPR014732">
    <property type="entry name" value="OMPdecase"/>
</dbReference>
<keyword evidence="6 9" id="KW-0456">Lyase</keyword>
<evidence type="ECO:0000313" key="15">
    <source>
        <dbReference type="Proteomes" id="UP000471298"/>
    </source>
</evidence>
<gene>
    <name evidence="9 14" type="primary">pyrF</name>
    <name evidence="14" type="ORF">GCU85_03925</name>
</gene>
<dbReference type="NCBIfam" id="NF001273">
    <property type="entry name" value="PRK00230.1"/>
    <property type="match status" value="1"/>
</dbReference>
<accession>A0A6N7EXN0</accession>
<dbReference type="PANTHER" id="PTHR32119:SF2">
    <property type="entry name" value="OROTIDINE 5'-PHOSPHATE DECARBOXYLASE"/>
    <property type="match status" value="1"/>
</dbReference>
<feature type="binding site" evidence="9 11">
    <location>
        <position position="194"/>
    </location>
    <ligand>
        <name>substrate</name>
    </ligand>
</feature>
<evidence type="ECO:0000256" key="8">
    <source>
        <dbReference type="ARBA" id="ARBA00061012"/>
    </source>
</evidence>
<dbReference type="Gene3D" id="3.20.20.70">
    <property type="entry name" value="Aldolase class I"/>
    <property type="match status" value="1"/>
</dbReference>